<proteinExistence type="predicted"/>
<dbReference type="Pfam" id="PF00561">
    <property type="entry name" value="Abhydrolase_1"/>
    <property type="match status" value="1"/>
</dbReference>
<organism evidence="2 3">
    <name type="scientific">Microbacterium salsuginis</name>
    <dbReference type="NCBI Taxonomy" id="2722803"/>
    <lineage>
        <taxon>Bacteria</taxon>
        <taxon>Bacillati</taxon>
        <taxon>Actinomycetota</taxon>
        <taxon>Actinomycetes</taxon>
        <taxon>Micrococcales</taxon>
        <taxon>Microbacteriaceae</taxon>
        <taxon>Microbacterium</taxon>
    </lineage>
</organism>
<evidence type="ECO:0000259" key="1">
    <source>
        <dbReference type="Pfam" id="PF00561"/>
    </source>
</evidence>
<gene>
    <name evidence="2" type="ORF">HF576_00940</name>
</gene>
<dbReference type="InterPro" id="IPR029058">
    <property type="entry name" value="AB_hydrolase_fold"/>
</dbReference>
<evidence type="ECO:0000313" key="3">
    <source>
        <dbReference type="Proteomes" id="UP001429745"/>
    </source>
</evidence>
<dbReference type="Gene3D" id="3.40.50.1820">
    <property type="entry name" value="alpha/beta hydrolase"/>
    <property type="match status" value="1"/>
</dbReference>
<keyword evidence="3" id="KW-1185">Reference proteome</keyword>
<name>A0ABX1K5X7_9MICO</name>
<dbReference type="InterPro" id="IPR050471">
    <property type="entry name" value="AB_hydrolase"/>
</dbReference>
<sequence length="280" mass="29665">MTDPTIESGYVALGDLRVYYELHGERTAGSTPLALLHGGLFDIDQQFGPLLPRLAQGRLVLALDFQGHGRTNDIDRPFGSTAFAADVIGVLDHVGIDRADVFGFSVGGAVGIELAVRQPERVRKLIASSVSFRADGMRGSENAEAVGAMTVDMIAGTPMEQAYLAKSPHPDHEHLQGLLDKLGASYDGGFPDWPDDDIRGIAAPTLITVGDADMVSLDHAVEFLRLRGGDVNGDFEGVPASQLAVFPGTSHFFGLARTDLVLDVVVPFLDGEGGAGWADV</sequence>
<feature type="domain" description="AB hydrolase-1" evidence="1">
    <location>
        <begin position="32"/>
        <end position="130"/>
    </location>
</feature>
<dbReference type="RefSeq" id="WP_168910920.1">
    <property type="nucleotide sequence ID" value="NZ_JABACI010000001.1"/>
</dbReference>
<dbReference type="SUPFAM" id="SSF53474">
    <property type="entry name" value="alpha/beta-Hydrolases"/>
    <property type="match status" value="1"/>
</dbReference>
<protein>
    <submittedName>
        <fullName evidence="2">Alpha/beta hydrolase</fullName>
    </submittedName>
</protein>
<evidence type="ECO:0000313" key="2">
    <source>
        <dbReference type="EMBL" id="NLP82406.1"/>
    </source>
</evidence>
<dbReference type="Proteomes" id="UP001429745">
    <property type="component" value="Unassembled WGS sequence"/>
</dbReference>
<comment type="caution">
    <text evidence="2">The sequence shown here is derived from an EMBL/GenBank/DDBJ whole genome shotgun (WGS) entry which is preliminary data.</text>
</comment>
<accession>A0ABX1K5X7</accession>
<dbReference type="GO" id="GO:0016787">
    <property type="term" value="F:hydrolase activity"/>
    <property type="evidence" value="ECO:0007669"/>
    <property type="project" value="UniProtKB-KW"/>
</dbReference>
<reference evidence="2 3" key="1">
    <citation type="submission" date="2020-04" db="EMBL/GenBank/DDBJ databases">
        <title>CFH 90308 Microbacterium sp.</title>
        <authorList>
            <person name="Nie G."/>
            <person name="Ming H."/>
            <person name="Xia T."/>
        </authorList>
    </citation>
    <scope>NUCLEOTIDE SEQUENCE [LARGE SCALE GENOMIC DNA]</scope>
    <source>
        <strain evidence="2 3">CFH 90308</strain>
    </source>
</reference>
<dbReference type="InterPro" id="IPR000073">
    <property type="entry name" value="AB_hydrolase_1"/>
</dbReference>
<keyword evidence="2" id="KW-0378">Hydrolase</keyword>
<dbReference type="PRINTS" id="PR00111">
    <property type="entry name" value="ABHYDROLASE"/>
</dbReference>
<dbReference type="PANTHER" id="PTHR43433:SF5">
    <property type="entry name" value="AB HYDROLASE-1 DOMAIN-CONTAINING PROTEIN"/>
    <property type="match status" value="1"/>
</dbReference>
<dbReference type="PANTHER" id="PTHR43433">
    <property type="entry name" value="HYDROLASE, ALPHA/BETA FOLD FAMILY PROTEIN"/>
    <property type="match status" value="1"/>
</dbReference>
<dbReference type="EMBL" id="JABACI010000001">
    <property type="protein sequence ID" value="NLP82406.1"/>
    <property type="molecule type" value="Genomic_DNA"/>
</dbReference>